<gene>
    <name evidence="1" type="ORF">THIOM_000488</name>
</gene>
<proteinExistence type="predicted"/>
<accession>A0A176S6A9</accession>
<evidence type="ECO:0000313" key="2">
    <source>
        <dbReference type="Proteomes" id="UP000076962"/>
    </source>
</evidence>
<keyword evidence="2" id="KW-1185">Reference proteome</keyword>
<dbReference type="Proteomes" id="UP000076962">
    <property type="component" value="Unassembled WGS sequence"/>
</dbReference>
<comment type="caution">
    <text evidence="1">The sequence shown here is derived from an EMBL/GenBank/DDBJ whole genome shotgun (WGS) entry which is preliminary data.</text>
</comment>
<evidence type="ECO:0008006" key="3">
    <source>
        <dbReference type="Google" id="ProtNLM"/>
    </source>
</evidence>
<sequence length="99" mass="11164">MKKTFVMATIIPICIGLGNSAIGEESQQQSLGKEVGPLFKSQSPDKNFAAVIGVKYWFNQWDLPIELPDNQQIVSYNSETEYTWIPVLSFKYKNLFVSG</sequence>
<reference evidence="1 2" key="1">
    <citation type="submission" date="2016-05" db="EMBL/GenBank/DDBJ databases">
        <title>Single-cell genome of chain-forming Candidatus Thiomargarita nelsonii and comparison to other large sulfur-oxidizing bacteria.</title>
        <authorList>
            <person name="Winkel M."/>
            <person name="Salman V."/>
            <person name="Woyke T."/>
            <person name="Schulz-Vogt H."/>
            <person name="Richter M."/>
            <person name="Flood B."/>
            <person name="Bailey J."/>
            <person name="Amann R."/>
            <person name="Mussmann M."/>
        </authorList>
    </citation>
    <scope>NUCLEOTIDE SEQUENCE [LARGE SCALE GENOMIC DNA]</scope>
    <source>
        <strain evidence="1 2">THI036</strain>
    </source>
</reference>
<name>A0A176S6A9_9GAMM</name>
<organism evidence="1 2">
    <name type="scientific">Candidatus Thiomargarita nelsonii</name>
    <dbReference type="NCBI Taxonomy" id="1003181"/>
    <lineage>
        <taxon>Bacteria</taxon>
        <taxon>Pseudomonadati</taxon>
        <taxon>Pseudomonadota</taxon>
        <taxon>Gammaproteobacteria</taxon>
        <taxon>Thiotrichales</taxon>
        <taxon>Thiotrichaceae</taxon>
        <taxon>Thiomargarita</taxon>
    </lineage>
</organism>
<protein>
    <recommendedName>
        <fullName evidence="3">Secreted protein</fullName>
    </recommendedName>
</protein>
<dbReference type="EMBL" id="LUTY01000225">
    <property type="protein sequence ID" value="OAD23672.1"/>
    <property type="molecule type" value="Genomic_DNA"/>
</dbReference>
<evidence type="ECO:0000313" key="1">
    <source>
        <dbReference type="EMBL" id="OAD23672.1"/>
    </source>
</evidence>
<dbReference type="AlphaFoldDB" id="A0A176S6A9"/>